<dbReference type="InParanoid" id="A0A165G275"/>
<keyword evidence="1" id="KW-0547">Nucleotide-binding</keyword>
<dbReference type="PANTHER" id="PTHR44329:SF298">
    <property type="entry name" value="MIXED LINEAGE KINASE DOMAIN-LIKE PROTEIN"/>
    <property type="match status" value="1"/>
</dbReference>
<dbReference type="AlphaFoldDB" id="A0A165G275"/>
<dbReference type="GO" id="GO:0005524">
    <property type="term" value="F:ATP binding"/>
    <property type="evidence" value="ECO:0007669"/>
    <property type="project" value="UniProtKB-KW"/>
</dbReference>
<evidence type="ECO:0000313" key="4">
    <source>
        <dbReference type="EMBL" id="KZT57509.1"/>
    </source>
</evidence>
<dbReference type="InterPro" id="IPR008266">
    <property type="entry name" value="Tyr_kinase_AS"/>
</dbReference>
<dbReference type="InterPro" id="IPR011009">
    <property type="entry name" value="Kinase-like_dom_sf"/>
</dbReference>
<gene>
    <name evidence="4" type="ORF">CALCODRAFT_275206</name>
</gene>
<evidence type="ECO:0000256" key="1">
    <source>
        <dbReference type="ARBA" id="ARBA00022741"/>
    </source>
</evidence>
<dbReference type="Proteomes" id="UP000076842">
    <property type="component" value="Unassembled WGS sequence"/>
</dbReference>
<dbReference type="SUPFAM" id="SSF56112">
    <property type="entry name" value="Protein kinase-like (PK-like)"/>
    <property type="match status" value="1"/>
</dbReference>
<keyword evidence="5" id="KW-1185">Reference proteome</keyword>
<dbReference type="InterPro" id="IPR001245">
    <property type="entry name" value="Ser-Thr/Tyr_kinase_cat_dom"/>
</dbReference>
<dbReference type="EMBL" id="KV423962">
    <property type="protein sequence ID" value="KZT57509.1"/>
    <property type="molecule type" value="Genomic_DNA"/>
</dbReference>
<dbReference type="InterPro" id="IPR051681">
    <property type="entry name" value="Ser/Thr_Kinases-Pseudokinases"/>
</dbReference>
<dbReference type="InterPro" id="IPR000719">
    <property type="entry name" value="Prot_kinase_dom"/>
</dbReference>
<dbReference type="STRING" id="1353952.A0A165G275"/>
<keyword evidence="4" id="KW-0418">Kinase</keyword>
<accession>A0A165G275</accession>
<dbReference type="PROSITE" id="PS50011">
    <property type="entry name" value="PROTEIN_KINASE_DOM"/>
    <property type="match status" value="1"/>
</dbReference>
<dbReference type="PANTHER" id="PTHR44329">
    <property type="entry name" value="SERINE/THREONINE-PROTEIN KINASE TNNI3K-RELATED"/>
    <property type="match status" value="1"/>
</dbReference>
<protein>
    <submittedName>
        <fullName evidence="4">Kinase-like protein</fullName>
    </submittedName>
</protein>
<dbReference type="Pfam" id="PF07714">
    <property type="entry name" value="PK_Tyr_Ser-Thr"/>
    <property type="match status" value="1"/>
</dbReference>
<dbReference type="OrthoDB" id="4062651at2759"/>
<reference evidence="4 5" key="1">
    <citation type="journal article" date="2016" name="Mol. Biol. Evol.">
        <title>Comparative Genomics of Early-Diverging Mushroom-Forming Fungi Provides Insights into the Origins of Lignocellulose Decay Capabilities.</title>
        <authorList>
            <person name="Nagy L.G."/>
            <person name="Riley R."/>
            <person name="Tritt A."/>
            <person name="Adam C."/>
            <person name="Daum C."/>
            <person name="Floudas D."/>
            <person name="Sun H."/>
            <person name="Yadav J.S."/>
            <person name="Pangilinan J."/>
            <person name="Larsson K.H."/>
            <person name="Matsuura K."/>
            <person name="Barry K."/>
            <person name="Labutti K."/>
            <person name="Kuo R."/>
            <person name="Ohm R.A."/>
            <person name="Bhattacharya S.S."/>
            <person name="Shirouzu T."/>
            <person name="Yoshinaga Y."/>
            <person name="Martin F.M."/>
            <person name="Grigoriev I.V."/>
            <person name="Hibbett D.S."/>
        </authorList>
    </citation>
    <scope>NUCLEOTIDE SEQUENCE [LARGE SCALE GENOMIC DNA]</scope>
    <source>
        <strain evidence="4 5">HHB12733</strain>
    </source>
</reference>
<evidence type="ECO:0000313" key="5">
    <source>
        <dbReference type="Proteomes" id="UP000076842"/>
    </source>
</evidence>
<dbReference type="PROSITE" id="PS00109">
    <property type="entry name" value="PROTEIN_KINASE_TYR"/>
    <property type="match status" value="1"/>
</dbReference>
<dbReference type="PIRSF" id="PIRSF000654">
    <property type="entry name" value="Integrin-linked_kinase"/>
    <property type="match status" value="1"/>
</dbReference>
<keyword evidence="2" id="KW-0067">ATP-binding</keyword>
<organism evidence="4 5">
    <name type="scientific">Calocera cornea HHB12733</name>
    <dbReference type="NCBI Taxonomy" id="1353952"/>
    <lineage>
        <taxon>Eukaryota</taxon>
        <taxon>Fungi</taxon>
        <taxon>Dikarya</taxon>
        <taxon>Basidiomycota</taxon>
        <taxon>Agaricomycotina</taxon>
        <taxon>Dacrymycetes</taxon>
        <taxon>Dacrymycetales</taxon>
        <taxon>Dacrymycetaceae</taxon>
        <taxon>Calocera</taxon>
    </lineage>
</organism>
<keyword evidence="4" id="KW-0808">Transferase</keyword>
<sequence>MLRKRGEGDVLEAFSQTIAVWPTLKHINILPFLGTALVTLEISTANCFVSPWMEAGNVNHFLNAHPEADKRAIAKGVGEGLYYLHSREPPFVHGDLRGTNVLIDEQQRPLLCDFGIITLREDIQLSGATDWMRWTAPERLDYLTFGLTKLDSRAPSADIFSFGMFIYEILSMQRPFADVKGDVIAVRELLSGKRPGVLKKWEESPSTRVLVEVMQQAWHGERSQRPSAGDITALLSI</sequence>
<name>A0A165G275_9BASI</name>
<dbReference type="GO" id="GO:0004674">
    <property type="term" value="F:protein serine/threonine kinase activity"/>
    <property type="evidence" value="ECO:0007669"/>
    <property type="project" value="TreeGrafter"/>
</dbReference>
<evidence type="ECO:0000256" key="2">
    <source>
        <dbReference type="ARBA" id="ARBA00022840"/>
    </source>
</evidence>
<proteinExistence type="predicted"/>
<feature type="domain" description="Protein kinase" evidence="3">
    <location>
        <begin position="1"/>
        <end position="237"/>
    </location>
</feature>
<evidence type="ECO:0000259" key="3">
    <source>
        <dbReference type="PROSITE" id="PS50011"/>
    </source>
</evidence>
<dbReference type="Gene3D" id="1.10.510.10">
    <property type="entry name" value="Transferase(Phosphotransferase) domain 1"/>
    <property type="match status" value="1"/>
</dbReference>